<dbReference type="NCBIfam" id="TIGR00090">
    <property type="entry name" value="rsfS_iojap_ybeB"/>
    <property type="match status" value="1"/>
</dbReference>
<dbReference type="Proteomes" id="UP000315938">
    <property type="component" value="Unassembled WGS sequence"/>
</dbReference>
<dbReference type="Gene3D" id="3.30.460.10">
    <property type="entry name" value="Beta Polymerase, domain 2"/>
    <property type="match status" value="1"/>
</dbReference>
<dbReference type="EMBL" id="VKID01000001">
    <property type="protein sequence ID" value="TRX99673.1"/>
    <property type="molecule type" value="Genomic_DNA"/>
</dbReference>
<gene>
    <name evidence="2" type="primary">rsfS</name>
    <name evidence="2" type="ORF">FNV44_01130</name>
</gene>
<dbReference type="InterPro" id="IPR043519">
    <property type="entry name" value="NT_sf"/>
</dbReference>
<dbReference type="Pfam" id="PF02410">
    <property type="entry name" value="RsfS"/>
    <property type="match status" value="1"/>
</dbReference>
<evidence type="ECO:0000313" key="2">
    <source>
        <dbReference type="EMBL" id="TRX99673.1"/>
    </source>
</evidence>
<dbReference type="GO" id="GO:0090071">
    <property type="term" value="P:negative regulation of ribosome biogenesis"/>
    <property type="evidence" value="ECO:0007669"/>
    <property type="project" value="TreeGrafter"/>
</dbReference>
<dbReference type="PANTHER" id="PTHR21043:SF0">
    <property type="entry name" value="MITOCHONDRIAL ASSEMBLY OF RIBOSOMAL LARGE SUBUNIT PROTEIN 1"/>
    <property type="match status" value="1"/>
</dbReference>
<dbReference type="AlphaFoldDB" id="A0A553IHJ7"/>
<accession>A0A553IHJ7</accession>
<dbReference type="SUPFAM" id="SSF81301">
    <property type="entry name" value="Nucleotidyltransferase"/>
    <property type="match status" value="1"/>
</dbReference>
<name>A0A553IHJ7_ACHLA</name>
<dbReference type="GO" id="GO:0017148">
    <property type="term" value="P:negative regulation of translation"/>
    <property type="evidence" value="ECO:0007669"/>
    <property type="project" value="TreeGrafter"/>
</dbReference>
<dbReference type="GO" id="GO:0043023">
    <property type="term" value="F:ribosomal large subunit binding"/>
    <property type="evidence" value="ECO:0007669"/>
    <property type="project" value="TreeGrafter"/>
</dbReference>
<sequence length="105" mass="12233">MLQLLQQTIEILEKINAQDITVYEFLEKSPFYDYFVVATVNERASQSAVGYFNETLKSSIKQVEGKGQTGWLLIDLGDIVVHLFGEKDREFYGFDKRFMELKKKI</sequence>
<protein>
    <submittedName>
        <fullName evidence="2">Ribosome silencing factor</fullName>
    </submittedName>
</protein>
<comment type="similarity">
    <text evidence="1">Belongs to the Iojap/RsfS family.</text>
</comment>
<evidence type="ECO:0000256" key="1">
    <source>
        <dbReference type="ARBA" id="ARBA00010574"/>
    </source>
</evidence>
<dbReference type="InterPro" id="IPR004394">
    <property type="entry name" value="Iojap/RsfS/C7orf30"/>
</dbReference>
<comment type="caution">
    <text evidence="2">The sequence shown here is derived from an EMBL/GenBank/DDBJ whole genome shotgun (WGS) entry which is preliminary data.</text>
</comment>
<reference evidence="2 3" key="1">
    <citation type="submission" date="2019-07" db="EMBL/GenBank/DDBJ databases">
        <title>Genome sequence of Acholeplasma laidlawii strain with increased resistance to erythromycin.</title>
        <authorList>
            <person name="Medvedeva E.S."/>
            <person name="Baranova N.B."/>
            <person name="Siniagina M.N."/>
            <person name="Mouzykantov A."/>
            <person name="Chernova O.A."/>
            <person name="Chernov V.M."/>
        </authorList>
    </citation>
    <scope>NUCLEOTIDE SEQUENCE [LARGE SCALE GENOMIC DNA]</scope>
    <source>
        <strain evidence="2 3">PG8REry</strain>
    </source>
</reference>
<evidence type="ECO:0000313" key="3">
    <source>
        <dbReference type="Proteomes" id="UP000315938"/>
    </source>
</evidence>
<dbReference type="PANTHER" id="PTHR21043">
    <property type="entry name" value="IOJAP SUPERFAMILY ORTHOLOG"/>
    <property type="match status" value="1"/>
</dbReference>
<organism evidence="2 3">
    <name type="scientific">Acholeplasma laidlawii</name>
    <dbReference type="NCBI Taxonomy" id="2148"/>
    <lineage>
        <taxon>Bacteria</taxon>
        <taxon>Bacillati</taxon>
        <taxon>Mycoplasmatota</taxon>
        <taxon>Mollicutes</taxon>
        <taxon>Acholeplasmatales</taxon>
        <taxon>Acholeplasmataceae</taxon>
        <taxon>Acholeplasma</taxon>
    </lineage>
</organism>
<proteinExistence type="inferred from homology"/>